<sequence>MQLPQTYDRASDVVADGDRVLVDGPDHVHVALTASAAAETGERLARAAMKATQSSLAANENAAE</sequence>
<dbReference type="Proteomes" id="UP000274661">
    <property type="component" value="Unassembled WGS sequence"/>
</dbReference>
<proteinExistence type="predicted"/>
<accession>A0A429VDX1</accession>
<evidence type="ECO:0000313" key="2">
    <source>
        <dbReference type="Proteomes" id="UP000274661"/>
    </source>
</evidence>
<keyword evidence="2" id="KW-1185">Reference proteome</keyword>
<reference evidence="1 2" key="1">
    <citation type="submission" date="2018-12" db="EMBL/GenBank/DDBJ databases">
        <title>Sphingomonas sp. HMF7854 Genome sequencing and assembly.</title>
        <authorList>
            <person name="Cha I."/>
            <person name="Kang H."/>
            <person name="Kim H."/>
            <person name="Kang J."/>
            <person name="Joh K."/>
        </authorList>
    </citation>
    <scope>NUCLEOTIDE SEQUENCE [LARGE SCALE GENOMIC DNA]</scope>
    <source>
        <strain evidence="1 2">HMF7854</strain>
    </source>
</reference>
<name>A0A429VDX1_9SPHN</name>
<organism evidence="1 2">
    <name type="scientific">Sphingomonas ginkgonis</name>
    <dbReference type="NCBI Taxonomy" id="2315330"/>
    <lineage>
        <taxon>Bacteria</taxon>
        <taxon>Pseudomonadati</taxon>
        <taxon>Pseudomonadota</taxon>
        <taxon>Alphaproteobacteria</taxon>
        <taxon>Sphingomonadales</taxon>
        <taxon>Sphingomonadaceae</taxon>
        <taxon>Sphingomonas</taxon>
    </lineage>
</organism>
<dbReference type="AlphaFoldDB" id="A0A429VDX1"/>
<comment type="caution">
    <text evidence="1">The sequence shown here is derived from an EMBL/GenBank/DDBJ whole genome shotgun (WGS) entry which is preliminary data.</text>
</comment>
<evidence type="ECO:0000313" key="1">
    <source>
        <dbReference type="EMBL" id="RST32133.1"/>
    </source>
</evidence>
<dbReference type="EMBL" id="RWJF01000001">
    <property type="protein sequence ID" value="RST32133.1"/>
    <property type="molecule type" value="Genomic_DNA"/>
</dbReference>
<gene>
    <name evidence="1" type="ORF">HMF7854_05365</name>
</gene>
<protein>
    <submittedName>
        <fullName evidence="1">Uncharacterized protein</fullName>
    </submittedName>
</protein>
<dbReference type="OrthoDB" id="7452167at2"/>